<evidence type="ECO:0000313" key="1">
    <source>
        <dbReference type="EMBL" id="MBN3580254.1"/>
    </source>
</evidence>
<dbReference type="Proteomes" id="UP000779070">
    <property type="component" value="Unassembled WGS sequence"/>
</dbReference>
<evidence type="ECO:0000313" key="2">
    <source>
        <dbReference type="Proteomes" id="UP000779070"/>
    </source>
</evidence>
<dbReference type="RefSeq" id="WP_206371952.1">
    <property type="nucleotide sequence ID" value="NZ_CAWPTM010000116.1"/>
</dbReference>
<protein>
    <submittedName>
        <fullName evidence="1">Uncharacterized protein</fullName>
    </submittedName>
</protein>
<proteinExistence type="predicted"/>
<gene>
    <name evidence="1" type="ORF">JYA62_21630</name>
</gene>
<sequence length="57" mass="6481">MITSVLIASERFCDWLTIKHSHTCSGVVISVRIKLKWLEATQIGGENTPWESVNHEE</sequence>
<reference evidence="1 2" key="1">
    <citation type="submission" date="2021-02" db="EMBL/GenBank/DDBJ databases">
        <title>Draft Genome Sequences of 5 Vibrio neptunius Strains Isolated From of Bivalve Hatcheries.</title>
        <authorList>
            <person name="Galvis F."/>
            <person name="Barja J.L."/>
            <person name="Lemos M.L."/>
            <person name="Balado M."/>
        </authorList>
    </citation>
    <scope>NUCLEOTIDE SEQUENCE [LARGE SCALE GENOMIC DNA]</scope>
    <source>
        <strain evidence="1 2">PP-145.98</strain>
    </source>
</reference>
<name>A0ABS3A8P9_9VIBR</name>
<accession>A0ABS3A8P9</accession>
<keyword evidence="2" id="KW-1185">Reference proteome</keyword>
<organism evidence="1 2">
    <name type="scientific">Vibrio neptunius</name>
    <dbReference type="NCBI Taxonomy" id="170651"/>
    <lineage>
        <taxon>Bacteria</taxon>
        <taxon>Pseudomonadati</taxon>
        <taxon>Pseudomonadota</taxon>
        <taxon>Gammaproteobacteria</taxon>
        <taxon>Vibrionales</taxon>
        <taxon>Vibrionaceae</taxon>
        <taxon>Vibrio</taxon>
    </lineage>
</organism>
<comment type="caution">
    <text evidence="1">The sequence shown here is derived from an EMBL/GenBank/DDBJ whole genome shotgun (WGS) entry which is preliminary data.</text>
</comment>
<dbReference type="EMBL" id="JAFHLB010000041">
    <property type="protein sequence ID" value="MBN3580254.1"/>
    <property type="molecule type" value="Genomic_DNA"/>
</dbReference>